<evidence type="ECO:0000256" key="3">
    <source>
        <dbReference type="ARBA" id="ARBA00022553"/>
    </source>
</evidence>
<evidence type="ECO:0000256" key="1">
    <source>
        <dbReference type="ARBA" id="ARBA00000085"/>
    </source>
</evidence>
<dbReference type="SMART" id="SM00086">
    <property type="entry name" value="PAC"/>
    <property type="match status" value="2"/>
</dbReference>
<feature type="domain" description="Histidine kinase" evidence="6">
    <location>
        <begin position="430"/>
        <end position="649"/>
    </location>
</feature>
<dbReference type="SMART" id="SM00387">
    <property type="entry name" value="HATPase_c"/>
    <property type="match status" value="1"/>
</dbReference>
<sequence>MKAELPINESLRLKALQDLAILDSPREQSFDDVALAAMHVCDVPVAVISLIDKDRQWFKSCLGLDATETPRDLAFCAHAILTPADLTLVEDATKDVRFADNELVTGEPYIRFYAGAPLVTADGMALGTLCVVDYKPRQLTREQCNVLLALSRQVVQLLRLRSAHDVIQEKEKLVSSLLKNFPGAAYRCSNDEKWTMHYLSDAVEQLTGYPAHAFMHEPELSFADLMHTSDVLRLNEISEQALQNKTSFELEYAIRRADGNWRYVHETGRGVFNKQGELEFIDGFIWDIQARIDDEYEKRAMANKLAQLFETAPIGILQVHSDGRILATNPEFNKMLGYTEAELKGLSFLDITPEHDWWRSNLAVESIKATGRFGPVEKTYLHKNGDTIPVEISGSLINIHEGHGQTWWTLVKDIREQKRMDRMKSEFISTVSHELRTPLTSISGALGLISSNVLGVLPDKVKSMLDIAYKNSQRLSYLINDLLDMEKLIAGKMSFDMSEQAVAPLVQQAMVENKSYADKYQVRFVLHDKAQDAHILIDAFRLQQVLNNFLSNAAKYSPAQAPVDIYIEKIHGYVRISIQDHGQGIPEEFKKHIFQKFSQADSSNTRDKGGTGLGLAISKELVERMDGHIGFESELGKGTCFYAEFKSFSEDASWLQGRHLP</sequence>
<dbReference type="Gene3D" id="3.30.565.10">
    <property type="entry name" value="Histidine kinase-like ATPase, C-terminal domain"/>
    <property type="match status" value="1"/>
</dbReference>
<dbReference type="PRINTS" id="PR00344">
    <property type="entry name" value="BCTRLSENSOR"/>
</dbReference>
<dbReference type="SUPFAM" id="SSF55781">
    <property type="entry name" value="GAF domain-like"/>
    <property type="match status" value="1"/>
</dbReference>
<dbReference type="Gene3D" id="1.10.287.130">
    <property type="match status" value="1"/>
</dbReference>
<dbReference type="SUPFAM" id="SSF55785">
    <property type="entry name" value="PYP-like sensor domain (PAS domain)"/>
    <property type="match status" value="2"/>
</dbReference>
<dbReference type="SUPFAM" id="SSF55874">
    <property type="entry name" value="ATPase domain of HSP90 chaperone/DNA topoisomerase II/histidine kinase"/>
    <property type="match status" value="1"/>
</dbReference>
<evidence type="ECO:0000256" key="4">
    <source>
        <dbReference type="ARBA" id="ARBA00022679"/>
    </source>
</evidence>
<dbReference type="SMART" id="SM00065">
    <property type="entry name" value="GAF"/>
    <property type="match status" value="1"/>
</dbReference>
<evidence type="ECO:0000313" key="9">
    <source>
        <dbReference type="Proteomes" id="UP000619761"/>
    </source>
</evidence>
<keyword evidence="5" id="KW-0418">Kinase</keyword>
<dbReference type="InterPro" id="IPR036097">
    <property type="entry name" value="HisK_dim/P_sf"/>
</dbReference>
<organism evidence="8 9">
    <name type="scientific">Cellvibrio zantedeschiae</name>
    <dbReference type="NCBI Taxonomy" id="1237077"/>
    <lineage>
        <taxon>Bacteria</taxon>
        <taxon>Pseudomonadati</taxon>
        <taxon>Pseudomonadota</taxon>
        <taxon>Gammaproteobacteria</taxon>
        <taxon>Cellvibrionales</taxon>
        <taxon>Cellvibrionaceae</taxon>
        <taxon>Cellvibrio</taxon>
    </lineage>
</organism>
<dbReference type="InterPro" id="IPR003594">
    <property type="entry name" value="HATPase_dom"/>
</dbReference>
<dbReference type="Gene3D" id="3.30.450.20">
    <property type="entry name" value="PAS domain"/>
    <property type="match status" value="2"/>
</dbReference>
<gene>
    <name evidence="8" type="ORF">GCM10011613_28330</name>
</gene>
<dbReference type="EC" id="2.7.13.3" evidence="2"/>
<dbReference type="Pfam" id="PF02518">
    <property type="entry name" value="HATPase_c"/>
    <property type="match status" value="1"/>
</dbReference>
<dbReference type="InterPro" id="IPR035965">
    <property type="entry name" value="PAS-like_dom_sf"/>
</dbReference>
<accession>A0ABQ3B860</accession>
<dbReference type="Pfam" id="PF00512">
    <property type="entry name" value="HisKA"/>
    <property type="match status" value="1"/>
</dbReference>
<dbReference type="PANTHER" id="PTHR43047">
    <property type="entry name" value="TWO-COMPONENT HISTIDINE PROTEIN KINASE"/>
    <property type="match status" value="1"/>
</dbReference>
<comment type="caution">
    <text evidence="8">The sequence shown here is derived from an EMBL/GenBank/DDBJ whole genome shotgun (WGS) entry which is preliminary data.</text>
</comment>
<dbReference type="InterPro" id="IPR013655">
    <property type="entry name" value="PAS_fold_3"/>
</dbReference>
<dbReference type="Pfam" id="PF13426">
    <property type="entry name" value="PAS_9"/>
    <property type="match status" value="1"/>
</dbReference>
<reference evidence="9" key="1">
    <citation type="journal article" date="2019" name="Int. J. Syst. Evol. Microbiol.">
        <title>The Global Catalogue of Microorganisms (GCM) 10K type strain sequencing project: providing services to taxonomists for standard genome sequencing and annotation.</title>
        <authorList>
            <consortium name="The Broad Institute Genomics Platform"/>
            <consortium name="The Broad Institute Genome Sequencing Center for Infectious Disease"/>
            <person name="Wu L."/>
            <person name="Ma J."/>
        </authorList>
    </citation>
    <scope>NUCLEOTIDE SEQUENCE [LARGE SCALE GENOMIC DNA]</scope>
    <source>
        <strain evidence="9">KCTC 32239</strain>
    </source>
</reference>
<dbReference type="SMART" id="SM00388">
    <property type="entry name" value="HisKA"/>
    <property type="match status" value="1"/>
</dbReference>
<dbReference type="CDD" id="cd00082">
    <property type="entry name" value="HisKA"/>
    <property type="match status" value="1"/>
</dbReference>
<dbReference type="Pfam" id="PF08447">
    <property type="entry name" value="PAS_3"/>
    <property type="match status" value="1"/>
</dbReference>
<dbReference type="PANTHER" id="PTHR43047:SF72">
    <property type="entry name" value="OSMOSENSING HISTIDINE PROTEIN KINASE SLN1"/>
    <property type="match status" value="1"/>
</dbReference>
<evidence type="ECO:0000259" key="7">
    <source>
        <dbReference type="PROSITE" id="PS50112"/>
    </source>
</evidence>
<evidence type="ECO:0000256" key="5">
    <source>
        <dbReference type="ARBA" id="ARBA00022777"/>
    </source>
</evidence>
<dbReference type="SUPFAM" id="SSF47384">
    <property type="entry name" value="Homodimeric domain of signal transducing histidine kinase"/>
    <property type="match status" value="1"/>
</dbReference>
<dbReference type="InterPro" id="IPR004358">
    <property type="entry name" value="Sig_transdc_His_kin-like_C"/>
</dbReference>
<dbReference type="InterPro" id="IPR029016">
    <property type="entry name" value="GAF-like_dom_sf"/>
</dbReference>
<dbReference type="Gene3D" id="3.30.450.40">
    <property type="match status" value="1"/>
</dbReference>
<evidence type="ECO:0000313" key="8">
    <source>
        <dbReference type="EMBL" id="GGY81962.1"/>
    </source>
</evidence>
<dbReference type="Proteomes" id="UP000619761">
    <property type="component" value="Unassembled WGS sequence"/>
</dbReference>
<name>A0ABQ3B860_9GAMM</name>
<dbReference type="InterPro" id="IPR001610">
    <property type="entry name" value="PAC"/>
</dbReference>
<feature type="domain" description="PAS" evidence="7">
    <location>
        <begin position="170"/>
        <end position="245"/>
    </location>
</feature>
<dbReference type="InterPro" id="IPR005467">
    <property type="entry name" value="His_kinase_dom"/>
</dbReference>
<dbReference type="NCBIfam" id="TIGR00229">
    <property type="entry name" value="sensory_box"/>
    <property type="match status" value="2"/>
</dbReference>
<evidence type="ECO:0000259" key="6">
    <source>
        <dbReference type="PROSITE" id="PS50109"/>
    </source>
</evidence>
<keyword evidence="3" id="KW-0597">Phosphoprotein</keyword>
<dbReference type="CDD" id="cd00130">
    <property type="entry name" value="PAS"/>
    <property type="match status" value="2"/>
</dbReference>
<comment type="catalytic activity">
    <reaction evidence="1">
        <text>ATP + protein L-histidine = ADP + protein N-phospho-L-histidine.</text>
        <dbReference type="EC" id="2.7.13.3"/>
    </reaction>
</comment>
<protein>
    <recommendedName>
        <fullName evidence="2">histidine kinase</fullName>
        <ecNumber evidence="2">2.7.13.3</ecNumber>
    </recommendedName>
</protein>
<feature type="domain" description="PAS" evidence="7">
    <location>
        <begin position="301"/>
        <end position="349"/>
    </location>
</feature>
<dbReference type="InterPro" id="IPR003018">
    <property type="entry name" value="GAF"/>
</dbReference>
<keyword evidence="4" id="KW-0808">Transferase</keyword>
<dbReference type="PROSITE" id="PS50112">
    <property type="entry name" value="PAS"/>
    <property type="match status" value="2"/>
</dbReference>
<dbReference type="SMART" id="SM00091">
    <property type="entry name" value="PAS"/>
    <property type="match status" value="2"/>
</dbReference>
<evidence type="ECO:0000256" key="2">
    <source>
        <dbReference type="ARBA" id="ARBA00012438"/>
    </source>
</evidence>
<dbReference type="InterPro" id="IPR036890">
    <property type="entry name" value="HATPase_C_sf"/>
</dbReference>
<dbReference type="EMBL" id="BMYZ01000003">
    <property type="protein sequence ID" value="GGY81962.1"/>
    <property type="molecule type" value="Genomic_DNA"/>
</dbReference>
<proteinExistence type="predicted"/>
<dbReference type="RefSeq" id="WP_189419785.1">
    <property type="nucleotide sequence ID" value="NZ_BMYZ01000003.1"/>
</dbReference>
<dbReference type="CDD" id="cd16922">
    <property type="entry name" value="HATPase_EvgS-ArcB-TorS-like"/>
    <property type="match status" value="1"/>
</dbReference>
<dbReference type="Pfam" id="PF01590">
    <property type="entry name" value="GAF"/>
    <property type="match status" value="1"/>
</dbReference>
<keyword evidence="9" id="KW-1185">Reference proteome</keyword>
<dbReference type="InterPro" id="IPR003661">
    <property type="entry name" value="HisK_dim/P_dom"/>
</dbReference>
<dbReference type="InterPro" id="IPR000014">
    <property type="entry name" value="PAS"/>
</dbReference>
<dbReference type="PROSITE" id="PS50109">
    <property type="entry name" value="HIS_KIN"/>
    <property type="match status" value="1"/>
</dbReference>